<dbReference type="InterPro" id="IPR011047">
    <property type="entry name" value="Quinoprotein_ADH-like_sf"/>
</dbReference>
<proteinExistence type="predicted"/>
<feature type="domain" description="Pyrrolo-quinoline quinone repeat" evidence="1">
    <location>
        <begin position="102"/>
        <end position="351"/>
    </location>
</feature>
<protein>
    <submittedName>
        <fullName evidence="2">Outer membrane biogenesis protein BamB</fullName>
    </submittedName>
</protein>
<gene>
    <name evidence="2" type="ORF">Mal15_39750</name>
</gene>
<keyword evidence="3" id="KW-1185">Reference proteome</keyword>
<dbReference type="Pfam" id="PF13360">
    <property type="entry name" value="PQQ_2"/>
    <property type="match status" value="1"/>
</dbReference>
<dbReference type="PANTHER" id="PTHR34512">
    <property type="entry name" value="CELL SURFACE PROTEIN"/>
    <property type="match status" value="1"/>
</dbReference>
<dbReference type="PANTHER" id="PTHR34512:SF30">
    <property type="entry name" value="OUTER MEMBRANE PROTEIN ASSEMBLY FACTOR BAMB"/>
    <property type="match status" value="1"/>
</dbReference>
<dbReference type="EMBL" id="CP036264">
    <property type="protein sequence ID" value="QEF99908.1"/>
    <property type="molecule type" value="Genomic_DNA"/>
</dbReference>
<sequence>MAKHVLFFASLFVSGAILIGPGSVIADDWSGWLGANRDGVYRETGVVDEIPASGLPIKWRTPIAGGYAGPAVADGKVFVFDYQRSGGDVVNDPGSRAKLTGKERLLVLDAKTGVKIWEYSYDRPYEISYPAGPRATPTIDQDKVYLLGAEGDLTCLSVTDGSLVWTRNLPQDFGAEVPIWGFSAHPLVDGDLLYTMVGGDGQGVVAFDKATGEVRWKSLDAKAGYCAPRIIEAGGMRQLIVFHPEAVEGLDPASGKSLWNVPITPAYEMSIAVPMVDGDLMYASGIHAEAVMIRLGTDSPSGEEFWRGGPKNAVHSSNAPPMFVDGVVYGTDCVKGNLIAVDASNGERLWETFDATIPGEKRFGRHGTAFLTRLGQTDRYLVLSETGDLIIAELTAKGYDEKGRMHVVEPTNEAFGRPVVWSHPAYAGKTAFVRNDKEIVAVDLSR</sequence>
<dbReference type="Gene3D" id="2.130.10.10">
    <property type="entry name" value="YVTN repeat-like/Quinoprotein amine dehydrogenase"/>
    <property type="match status" value="1"/>
</dbReference>
<accession>A0A5B9MFJ4</accession>
<dbReference type="InterPro" id="IPR002372">
    <property type="entry name" value="PQQ_rpt_dom"/>
</dbReference>
<dbReference type="AlphaFoldDB" id="A0A5B9MFJ4"/>
<evidence type="ECO:0000259" key="1">
    <source>
        <dbReference type="Pfam" id="PF13360"/>
    </source>
</evidence>
<dbReference type="InterPro" id="IPR018391">
    <property type="entry name" value="PQQ_b-propeller_rpt"/>
</dbReference>
<dbReference type="KEGG" id="smam:Mal15_39750"/>
<evidence type="ECO:0000313" key="3">
    <source>
        <dbReference type="Proteomes" id="UP000321353"/>
    </source>
</evidence>
<dbReference type="RefSeq" id="WP_147869235.1">
    <property type="nucleotide sequence ID" value="NZ_CP036264.1"/>
</dbReference>
<dbReference type="Proteomes" id="UP000321353">
    <property type="component" value="Chromosome"/>
</dbReference>
<organism evidence="2 3">
    <name type="scientific">Stieleria maiorica</name>
    <dbReference type="NCBI Taxonomy" id="2795974"/>
    <lineage>
        <taxon>Bacteria</taxon>
        <taxon>Pseudomonadati</taxon>
        <taxon>Planctomycetota</taxon>
        <taxon>Planctomycetia</taxon>
        <taxon>Pirellulales</taxon>
        <taxon>Pirellulaceae</taxon>
        <taxon>Stieleria</taxon>
    </lineage>
</organism>
<dbReference type="InterPro" id="IPR015943">
    <property type="entry name" value="WD40/YVTN_repeat-like_dom_sf"/>
</dbReference>
<reference evidence="2 3" key="1">
    <citation type="submission" date="2019-02" db="EMBL/GenBank/DDBJ databases">
        <title>Planctomycetal bacteria perform biofilm scaping via a novel small molecule.</title>
        <authorList>
            <person name="Jeske O."/>
            <person name="Boedeker C."/>
            <person name="Wiegand S."/>
            <person name="Breitling P."/>
            <person name="Kallscheuer N."/>
            <person name="Jogler M."/>
            <person name="Rohde M."/>
            <person name="Petersen J."/>
            <person name="Medema M.H."/>
            <person name="Surup F."/>
            <person name="Jogler C."/>
        </authorList>
    </citation>
    <scope>NUCLEOTIDE SEQUENCE [LARGE SCALE GENOMIC DNA]</scope>
    <source>
        <strain evidence="2 3">Mal15</strain>
    </source>
</reference>
<dbReference type="Gene3D" id="2.40.10.480">
    <property type="match status" value="1"/>
</dbReference>
<evidence type="ECO:0000313" key="2">
    <source>
        <dbReference type="EMBL" id="QEF99908.1"/>
    </source>
</evidence>
<dbReference type="SUPFAM" id="SSF50998">
    <property type="entry name" value="Quinoprotein alcohol dehydrogenase-like"/>
    <property type="match status" value="2"/>
</dbReference>
<dbReference type="SMART" id="SM00564">
    <property type="entry name" value="PQQ"/>
    <property type="match status" value="4"/>
</dbReference>
<name>A0A5B9MFJ4_9BACT</name>